<evidence type="ECO:0000313" key="3">
    <source>
        <dbReference type="EMBL" id="QKM64870.1"/>
    </source>
</evidence>
<feature type="signal peptide" evidence="2">
    <location>
        <begin position="1"/>
        <end position="22"/>
    </location>
</feature>
<evidence type="ECO:0000256" key="1">
    <source>
        <dbReference type="ARBA" id="ARBA00006987"/>
    </source>
</evidence>
<dbReference type="CDD" id="cd13578">
    <property type="entry name" value="PBP2_Bug27"/>
    <property type="match status" value="1"/>
</dbReference>
<dbReference type="KEGG" id="ptrp:DCO17_06290"/>
<gene>
    <name evidence="3" type="ORF">DCO17_06290</name>
</gene>
<keyword evidence="4" id="KW-1185">Reference proteome</keyword>
<dbReference type="Pfam" id="PF03401">
    <property type="entry name" value="TctC"/>
    <property type="match status" value="1"/>
</dbReference>
<keyword evidence="2" id="KW-0732">Signal</keyword>
<dbReference type="SUPFAM" id="SSF53850">
    <property type="entry name" value="Periplasmic binding protein-like II"/>
    <property type="match status" value="1"/>
</dbReference>
<name>A0A6M9PQS1_9BURK</name>
<dbReference type="PANTHER" id="PTHR42928:SF5">
    <property type="entry name" value="BLR1237 PROTEIN"/>
    <property type="match status" value="1"/>
</dbReference>
<organism evidence="3 4">
    <name type="scientific">Polynucleobacter tropicus</name>
    <dbReference type="NCBI Taxonomy" id="1743174"/>
    <lineage>
        <taxon>Bacteria</taxon>
        <taxon>Pseudomonadati</taxon>
        <taxon>Pseudomonadota</taxon>
        <taxon>Betaproteobacteria</taxon>
        <taxon>Burkholderiales</taxon>
        <taxon>Burkholderiaceae</taxon>
        <taxon>Polynucleobacter</taxon>
    </lineage>
</organism>
<evidence type="ECO:0000256" key="2">
    <source>
        <dbReference type="SAM" id="SignalP"/>
    </source>
</evidence>
<dbReference type="InterPro" id="IPR005064">
    <property type="entry name" value="BUG"/>
</dbReference>
<protein>
    <recommendedName>
        <fullName evidence="5">Tripartite tricarboxylate transporter substrate binding protein</fullName>
    </recommendedName>
</protein>
<evidence type="ECO:0000313" key="4">
    <source>
        <dbReference type="Proteomes" id="UP000503312"/>
    </source>
</evidence>
<dbReference type="AlphaFoldDB" id="A0A6M9PQS1"/>
<dbReference type="RefSeq" id="WP_173955912.1">
    <property type="nucleotide sequence ID" value="NZ_CP028942.1"/>
</dbReference>
<dbReference type="Gene3D" id="3.40.190.150">
    <property type="entry name" value="Bordetella uptake gene, domain 1"/>
    <property type="match status" value="1"/>
</dbReference>
<dbReference type="Gene3D" id="3.40.190.10">
    <property type="entry name" value="Periplasmic binding protein-like II"/>
    <property type="match status" value="1"/>
</dbReference>
<accession>A0A6M9PQS1</accession>
<proteinExistence type="inferred from homology"/>
<reference evidence="3 4" key="1">
    <citation type="submission" date="2018-04" db="EMBL/GenBank/DDBJ databases">
        <title>Polynucleobacter sp. UH21B genome.</title>
        <authorList>
            <person name="Hahn M.W."/>
        </authorList>
    </citation>
    <scope>NUCLEOTIDE SEQUENCE [LARGE SCALE GENOMIC DNA]</scope>
    <source>
        <strain evidence="3 4">MWH-UH21B</strain>
    </source>
</reference>
<dbReference type="PANTHER" id="PTHR42928">
    <property type="entry name" value="TRICARBOXYLATE-BINDING PROTEIN"/>
    <property type="match status" value="1"/>
</dbReference>
<evidence type="ECO:0008006" key="5">
    <source>
        <dbReference type="Google" id="ProtNLM"/>
    </source>
</evidence>
<dbReference type="PIRSF" id="PIRSF017082">
    <property type="entry name" value="YflP"/>
    <property type="match status" value="1"/>
</dbReference>
<dbReference type="Proteomes" id="UP000503312">
    <property type="component" value="Chromosome"/>
</dbReference>
<feature type="chain" id="PRO_5026899888" description="Tripartite tricarboxylate transporter substrate binding protein" evidence="2">
    <location>
        <begin position="23"/>
        <end position="321"/>
    </location>
</feature>
<dbReference type="EMBL" id="CP028942">
    <property type="protein sequence ID" value="QKM64870.1"/>
    <property type="molecule type" value="Genomic_DNA"/>
</dbReference>
<dbReference type="InterPro" id="IPR042100">
    <property type="entry name" value="Bug_dom1"/>
</dbReference>
<comment type="similarity">
    <text evidence="1">Belongs to the UPF0065 (bug) family.</text>
</comment>
<sequence>MRRMIQIAVLVFATIFLSNANAQEYPNKPIKVLVGYAPGGAVDLVARTLGQILSSSLGQPFVVENKPGAGTNIAVKQLIDSPPDGYTLMVAANALAANMSLYKPQPFDIDKDITPIAMIGRVPVVIAAPADSKYQRLADLIKAAKVNPDYITYGTPGNGATPHMAMKFFEQAAGISLKHVPYKGGSPAITDVIGGQLDLVAVNMLEVAPQVKSGKLKIIAVMSAKRSPLFPEVPTVAESGFPGFEASVWYSLIAPAKTPASIVKTLHAHVEKALQSKEMVERLGSVGGEVSPGTTAQFTTYLNSERKRYEKLVREANIQPD</sequence>